<sequence length="359" mass="38840">MLLHCFAGCPPEAVLQAVGLTWKDLREPDPWAYLPPLPSRPRPKLESEAPSPENRERWEDWWKTARVGHPLLTRYLRARGLSLEPPPALRLAFLRGEPVMVARVEGVKGLLGLHLTTLEPDGRGRKEKRLAKGSRPKGGAIRIYPLEAGQPLALAEGIETALAVREATGWPVWATVAAGFMPGVALPPEAHEVVVCPDHDKAGLEAAHALARRLLREGRKVRLAVPPVEGEDWLDALKRLGPEEVGRLLQGAPEVEASEEGGLEAGAKSPLDLGDSDARGTLLQNPFLPSWTAKPFWSGGAPKTPKSPGHLGAPAPFRSGGVLQNPGPSSSQKPDLGVLEHEGKKPRLRFPKPRLGGRR</sequence>
<dbReference type="GO" id="GO:0016779">
    <property type="term" value="F:nucleotidyltransferase activity"/>
    <property type="evidence" value="ECO:0007669"/>
    <property type="project" value="UniProtKB-KW"/>
</dbReference>
<accession>A0ABM5VKJ9</accession>
<dbReference type="Pfam" id="PF13362">
    <property type="entry name" value="Toprim_3"/>
    <property type="match status" value="1"/>
</dbReference>
<dbReference type="InterPro" id="IPR055570">
    <property type="entry name" value="DUF7146"/>
</dbReference>
<dbReference type="EC" id="2.7.7.-" evidence="4"/>
<evidence type="ECO:0000256" key="1">
    <source>
        <dbReference type="SAM" id="MobiDB-lite"/>
    </source>
</evidence>
<feature type="domain" description="DUF7146" evidence="3">
    <location>
        <begin position="55"/>
        <end position="142"/>
    </location>
</feature>
<dbReference type="InterPro" id="IPR034154">
    <property type="entry name" value="TOPRIM_DnaG/twinkle"/>
</dbReference>
<dbReference type="Proteomes" id="UP000058660">
    <property type="component" value="Chromosome"/>
</dbReference>
<gene>
    <name evidence="4" type="ORF">TO73_0815</name>
</gene>
<keyword evidence="4" id="KW-0808">Transferase</keyword>
<dbReference type="CDD" id="cd01029">
    <property type="entry name" value="TOPRIM_primases"/>
    <property type="match status" value="1"/>
</dbReference>
<feature type="region of interest" description="Disordered" evidence="1">
    <location>
        <begin position="294"/>
        <end position="359"/>
    </location>
</feature>
<feature type="domain" description="Toprim" evidence="2">
    <location>
        <begin position="153"/>
        <end position="242"/>
    </location>
</feature>
<evidence type="ECO:0000313" key="4">
    <source>
        <dbReference type="EMBL" id="ALJ90663.1"/>
    </source>
</evidence>
<keyword evidence="4" id="KW-0548">Nucleotidyltransferase</keyword>
<dbReference type="Pfam" id="PF23639">
    <property type="entry name" value="DUF7146"/>
    <property type="match status" value="1"/>
</dbReference>
<protein>
    <submittedName>
        <fullName evidence="4">DNA primase, phage-associated</fullName>
        <ecNumber evidence="4">2.7.7.-</ecNumber>
    </submittedName>
</protein>
<dbReference type="Gene3D" id="3.40.1360.10">
    <property type="match status" value="1"/>
</dbReference>
<evidence type="ECO:0000313" key="5">
    <source>
        <dbReference type="Proteomes" id="UP000058660"/>
    </source>
</evidence>
<feature type="region of interest" description="Disordered" evidence="1">
    <location>
        <begin position="255"/>
        <end position="280"/>
    </location>
</feature>
<feature type="compositionally biased region" description="Basic residues" evidence="1">
    <location>
        <begin position="346"/>
        <end position="359"/>
    </location>
</feature>
<dbReference type="SUPFAM" id="SSF56731">
    <property type="entry name" value="DNA primase core"/>
    <property type="match status" value="1"/>
</dbReference>
<name>A0ABM5VKJ9_THEA5</name>
<evidence type="ECO:0000259" key="3">
    <source>
        <dbReference type="Pfam" id="PF23639"/>
    </source>
</evidence>
<dbReference type="EMBL" id="CP010822">
    <property type="protein sequence ID" value="ALJ90663.1"/>
    <property type="molecule type" value="Genomic_DNA"/>
</dbReference>
<reference evidence="5" key="1">
    <citation type="journal article" date="2015" name="PLoS ONE">
        <title>Complete Genome Sequence of Thermus aquaticus Y51MC23.</title>
        <authorList>
            <person name="Brumm P.J."/>
            <person name="Monsma S."/>
            <person name="Keough B."/>
            <person name="Jasinovica S."/>
            <person name="Ferguson E."/>
            <person name="Schoenfeld T."/>
            <person name="Lodes M."/>
            <person name="Mead D.A."/>
        </authorList>
    </citation>
    <scope>NUCLEOTIDE SEQUENCE [LARGE SCALE GENOMIC DNA]</scope>
    <source>
        <strain evidence="5">BAA-2747 / Y51MC23</strain>
    </source>
</reference>
<proteinExistence type="predicted"/>
<evidence type="ECO:0000259" key="2">
    <source>
        <dbReference type="Pfam" id="PF13362"/>
    </source>
</evidence>
<dbReference type="InterPro" id="IPR006171">
    <property type="entry name" value="TOPRIM_dom"/>
</dbReference>
<keyword evidence="5" id="KW-1185">Reference proteome</keyword>
<organism evidence="4 5">
    <name type="scientific">Thermus aquaticus (strain ATCC BAA-2747 / Y51MC23)</name>
    <dbReference type="NCBI Taxonomy" id="498848"/>
    <lineage>
        <taxon>Bacteria</taxon>
        <taxon>Thermotogati</taxon>
        <taxon>Deinococcota</taxon>
        <taxon>Deinococci</taxon>
        <taxon>Thermales</taxon>
        <taxon>Thermaceae</taxon>
        <taxon>Thermus</taxon>
    </lineage>
</organism>